<proteinExistence type="predicted"/>
<sequence length="117" mass="12979">MPLEIKPSQALRLWRQVHLDLVRDSDFDLSARQTAILLTIYLELPPHTVRGLAAQLGVTKPVITRALDTMGKLGLVTRKRDAFDRRNVVIQRTVAGALAVERLADLVVERAKEMGGG</sequence>
<dbReference type="InterPro" id="IPR000835">
    <property type="entry name" value="HTH_MarR-typ"/>
</dbReference>
<evidence type="ECO:0000259" key="1">
    <source>
        <dbReference type="PROSITE" id="PS50995"/>
    </source>
</evidence>
<evidence type="ECO:0000313" key="2">
    <source>
        <dbReference type="EMBL" id="KPH79759.1"/>
    </source>
</evidence>
<organism evidence="2 3">
    <name type="scientific">Bosea vaviloviae</name>
    <dbReference type="NCBI Taxonomy" id="1526658"/>
    <lineage>
        <taxon>Bacteria</taxon>
        <taxon>Pseudomonadati</taxon>
        <taxon>Pseudomonadota</taxon>
        <taxon>Alphaproteobacteria</taxon>
        <taxon>Hyphomicrobiales</taxon>
        <taxon>Boseaceae</taxon>
        <taxon>Bosea</taxon>
    </lineage>
</organism>
<reference evidence="2 3" key="1">
    <citation type="submission" date="2015-07" db="EMBL/GenBank/DDBJ databases">
        <title>Whole genome sequencing of Bosea vaviloviae isolated from cave pool.</title>
        <authorList>
            <person name="Tan N.E.H."/>
            <person name="Lee Y.P."/>
            <person name="Gan H.M."/>
            <person name="Barton H."/>
            <person name="Savka M.A."/>
        </authorList>
    </citation>
    <scope>NUCLEOTIDE SEQUENCE [LARGE SCALE GENOMIC DNA]</scope>
    <source>
        <strain evidence="2 3">SD260</strain>
    </source>
</reference>
<dbReference type="SUPFAM" id="SSF46785">
    <property type="entry name" value="Winged helix' DNA-binding domain"/>
    <property type="match status" value="1"/>
</dbReference>
<feature type="domain" description="HTH marR-type" evidence="1">
    <location>
        <begin position="1"/>
        <end position="117"/>
    </location>
</feature>
<evidence type="ECO:0000313" key="3">
    <source>
        <dbReference type="Proteomes" id="UP000037822"/>
    </source>
</evidence>
<name>A0A0N1F301_9HYPH</name>
<dbReference type="PATRIC" id="fig|1526658.3.peg.397"/>
<dbReference type="AlphaFoldDB" id="A0A0N1F301"/>
<accession>A0A0N1F301</accession>
<dbReference type="SMART" id="SM00347">
    <property type="entry name" value="HTH_MARR"/>
    <property type="match status" value="1"/>
</dbReference>
<dbReference type="GO" id="GO:0006950">
    <property type="term" value="P:response to stress"/>
    <property type="evidence" value="ECO:0007669"/>
    <property type="project" value="TreeGrafter"/>
</dbReference>
<dbReference type="Pfam" id="PF01047">
    <property type="entry name" value="MarR"/>
    <property type="match status" value="1"/>
</dbReference>
<dbReference type="PANTHER" id="PTHR33164:SF43">
    <property type="entry name" value="HTH-TYPE TRANSCRIPTIONAL REPRESSOR YETL"/>
    <property type="match status" value="1"/>
</dbReference>
<dbReference type="OrthoDB" id="9812268at2"/>
<keyword evidence="3" id="KW-1185">Reference proteome</keyword>
<dbReference type="PANTHER" id="PTHR33164">
    <property type="entry name" value="TRANSCRIPTIONAL REGULATOR, MARR FAMILY"/>
    <property type="match status" value="1"/>
</dbReference>
<gene>
    <name evidence="2" type="ORF">AE618_18215</name>
</gene>
<dbReference type="Proteomes" id="UP000037822">
    <property type="component" value="Unassembled WGS sequence"/>
</dbReference>
<dbReference type="InterPro" id="IPR039422">
    <property type="entry name" value="MarR/SlyA-like"/>
</dbReference>
<protein>
    <submittedName>
        <fullName evidence="2">MarR family transcriptional regulator</fullName>
    </submittedName>
</protein>
<dbReference type="RefSeq" id="WP_054210439.1">
    <property type="nucleotide sequence ID" value="NZ_LGSZ01000048.1"/>
</dbReference>
<dbReference type="GO" id="GO:0003700">
    <property type="term" value="F:DNA-binding transcription factor activity"/>
    <property type="evidence" value="ECO:0007669"/>
    <property type="project" value="InterPro"/>
</dbReference>
<dbReference type="InterPro" id="IPR036388">
    <property type="entry name" value="WH-like_DNA-bd_sf"/>
</dbReference>
<dbReference type="InterPro" id="IPR036390">
    <property type="entry name" value="WH_DNA-bd_sf"/>
</dbReference>
<comment type="caution">
    <text evidence="2">The sequence shown here is derived from an EMBL/GenBank/DDBJ whole genome shotgun (WGS) entry which is preliminary data.</text>
</comment>
<dbReference type="Gene3D" id="1.10.10.10">
    <property type="entry name" value="Winged helix-like DNA-binding domain superfamily/Winged helix DNA-binding domain"/>
    <property type="match status" value="1"/>
</dbReference>
<dbReference type="PROSITE" id="PS50995">
    <property type="entry name" value="HTH_MARR_2"/>
    <property type="match status" value="1"/>
</dbReference>
<dbReference type="EMBL" id="LGSZ01000048">
    <property type="protein sequence ID" value="KPH79759.1"/>
    <property type="molecule type" value="Genomic_DNA"/>
</dbReference>